<protein>
    <submittedName>
        <fullName evidence="5">Serine--pyruvate aminotransferase-like</fullName>
    </submittedName>
</protein>
<dbReference type="PANTHER" id="PTHR21152:SF40">
    <property type="entry name" value="ALANINE--GLYOXYLATE AMINOTRANSFERASE"/>
    <property type="match status" value="1"/>
</dbReference>
<dbReference type="InterPro" id="IPR015422">
    <property type="entry name" value="PyrdxlP-dep_Trfase_small"/>
</dbReference>
<dbReference type="PANTHER" id="PTHR21152">
    <property type="entry name" value="AMINOTRANSFERASE CLASS V"/>
    <property type="match status" value="1"/>
</dbReference>
<evidence type="ECO:0000256" key="1">
    <source>
        <dbReference type="ARBA" id="ARBA00001933"/>
    </source>
</evidence>
<evidence type="ECO:0000313" key="5">
    <source>
        <dbReference type="RefSeq" id="XP_025833193.1"/>
    </source>
</evidence>
<keyword evidence="2" id="KW-0663">Pyridoxal phosphate</keyword>
<dbReference type="Gene3D" id="3.90.1150.10">
    <property type="entry name" value="Aspartate Aminotransferase, domain 1"/>
    <property type="match status" value="1"/>
</dbReference>
<dbReference type="GO" id="GO:0019265">
    <property type="term" value="P:glycine biosynthetic process, by transamination of glyoxylate"/>
    <property type="evidence" value="ECO:0007669"/>
    <property type="project" value="TreeGrafter"/>
</dbReference>
<dbReference type="InterPro" id="IPR015421">
    <property type="entry name" value="PyrdxlP-dep_Trfase_major"/>
</dbReference>
<dbReference type="InParanoid" id="A0A7F5RB39"/>
<dbReference type="AlphaFoldDB" id="A0A7F5RB39"/>
<comment type="cofactor">
    <cofactor evidence="1">
        <name>pyridoxal 5'-phosphate</name>
        <dbReference type="ChEBI" id="CHEBI:597326"/>
    </cofactor>
</comment>
<keyword evidence="4" id="KW-1185">Reference proteome</keyword>
<dbReference type="Gene3D" id="3.40.640.10">
    <property type="entry name" value="Type I PLP-dependent aspartate aminotransferase-like (Major domain)"/>
    <property type="match status" value="1"/>
</dbReference>
<feature type="domain" description="Aminotransferase class V" evidence="3">
    <location>
        <begin position="7"/>
        <end position="253"/>
    </location>
</feature>
<dbReference type="RefSeq" id="XP_025833193.1">
    <property type="nucleotide sequence ID" value="XM_025977408.1"/>
</dbReference>
<dbReference type="GO" id="GO:0004760">
    <property type="term" value="F:L-serine-pyruvate transaminase activity"/>
    <property type="evidence" value="ECO:0007669"/>
    <property type="project" value="TreeGrafter"/>
</dbReference>
<name>A0A7F5RB39_AGRPL</name>
<dbReference type="GeneID" id="108738088"/>
<dbReference type="InterPro" id="IPR000192">
    <property type="entry name" value="Aminotrans_V_dom"/>
</dbReference>
<sequence>MEAWKLYSRTLHTGEKVLIATNGFWADRAIAMAENYGLEVVRLPGPSNETFKFEDLEKEIIKHKPVLLFISHGETSTGVLQPLEGLSKICHRHGCLLAVDAIITFAAVPLFVDRWEIDAIVGAPQKGLAAPPGLTFLSFSERAVERMDKKKVNPPFYLHAKKVANCWRCLNDGPAGFHYTWNSNMLCAIREAFLQLLEKGLANTWENQTKMAERLWIGLEKMGLKLWVPNKEKRLPNVTTVILPEGIDVKKVCRYAYDVLHTDISFGIGPTYGKCLRIGIMGYNCRPEIVDRALEVITEVLDKYPIYSKQYTSVGVNSWGR</sequence>
<evidence type="ECO:0000259" key="3">
    <source>
        <dbReference type="Pfam" id="PF00266"/>
    </source>
</evidence>
<proteinExistence type="predicted"/>
<dbReference type="KEGG" id="apln:108738088"/>
<evidence type="ECO:0000313" key="4">
    <source>
        <dbReference type="Proteomes" id="UP000192223"/>
    </source>
</evidence>
<dbReference type="GO" id="GO:0008453">
    <property type="term" value="F:alanine-glyoxylate transaminase activity"/>
    <property type="evidence" value="ECO:0007669"/>
    <property type="project" value="TreeGrafter"/>
</dbReference>
<dbReference type="InterPro" id="IPR015424">
    <property type="entry name" value="PyrdxlP-dep_Trfase"/>
</dbReference>
<gene>
    <name evidence="5" type="primary">LOC108738088</name>
</gene>
<reference evidence="5" key="1">
    <citation type="submission" date="2025-08" db="UniProtKB">
        <authorList>
            <consortium name="RefSeq"/>
        </authorList>
    </citation>
    <scope>IDENTIFICATION</scope>
    <source>
        <tissue evidence="5">Entire body</tissue>
    </source>
</reference>
<evidence type="ECO:0000256" key="2">
    <source>
        <dbReference type="ARBA" id="ARBA00022898"/>
    </source>
</evidence>
<dbReference type="Pfam" id="PF00266">
    <property type="entry name" value="Aminotran_5"/>
    <property type="match status" value="1"/>
</dbReference>
<dbReference type="Proteomes" id="UP000192223">
    <property type="component" value="Unplaced"/>
</dbReference>
<organism evidence="4 5">
    <name type="scientific">Agrilus planipennis</name>
    <name type="common">Emerald ash borer</name>
    <name type="synonym">Agrilus marcopoli</name>
    <dbReference type="NCBI Taxonomy" id="224129"/>
    <lineage>
        <taxon>Eukaryota</taxon>
        <taxon>Metazoa</taxon>
        <taxon>Ecdysozoa</taxon>
        <taxon>Arthropoda</taxon>
        <taxon>Hexapoda</taxon>
        <taxon>Insecta</taxon>
        <taxon>Pterygota</taxon>
        <taxon>Neoptera</taxon>
        <taxon>Endopterygota</taxon>
        <taxon>Coleoptera</taxon>
        <taxon>Polyphaga</taxon>
        <taxon>Elateriformia</taxon>
        <taxon>Buprestoidea</taxon>
        <taxon>Buprestidae</taxon>
        <taxon>Agrilinae</taxon>
        <taxon>Agrilus</taxon>
    </lineage>
</organism>
<dbReference type="SUPFAM" id="SSF53383">
    <property type="entry name" value="PLP-dependent transferases"/>
    <property type="match status" value="1"/>
</dbReference>
<accession>A0A7F5RB39</accession>
<dbReference type="GO" id="GO:0005777">
    <property type="term" value="C:peroxisome"/>
    <property type="evidence" value="ECO:0007669"/>
    <property type="project" value="TreeGrafter"/>
</dbReference>
<dbReference type="OrthoDB" id="7403325at2759"/>